<dbReference type="GO" id="GO:0032259">
    <property type="term" value="P:methylation"/>
    <property type="evidence" value="ECO:0007669"/>
    <property type="project" value="UniProtKB-KW"/>
</dbReference>
<reference evidence="3" key="1">
    <citation type="submission" date="2023-07" db="EMBL/GenBank/DDBJ databases">
        <title>Whole genome shotgun sequence of Streptomyces achromogenes subsp. rubradiris NBRC 14000.</title>
        <authorList>
            <person name="Komaki H."/>
            <person name="Tamura T."/>
        </authorList>
    </citation>
    <scope>NUCLEOTIDE SEQUENCE [LARGE SCALE GENOMIC DNA]</scope>
    <source>
        <strain evidence="3">NBRC 14000</strain>
    </source>
</reference>
<accession>A0ABQ3R449</accession>
<dbReference type="SUPFAM" id="SSF53335">
    <property type="entry name" value="S-adenosyl-L-methionine-dependent methyltransferases"/>
    <property type="match status" value="1"/>
</dbReference>
<dbReference type="InterPro" id="IPR029063">
    <property type="entry name" value="SAM-dependent_MTases_sf"/>
</dbReference>
<evidence type="ECO:0000313" key="3">
    <source>
        <dbReference type="Proteomes" id="UP000646738"/>
    </source>
</evidence>
<proteinExistence type="predicted"/>
<dbReference type="Pfam" id="PF08242">
    <property type="entry name" value="Methyltransf_12"/>
    <property type="match status" value="1"/>
</dbReference>
<gene>
    <name evidence="2" type="ORF">Srubr_04660</name>
</gene>
<dbReference type="PANTHER" id="PTHR43464:SF3">
    <property type="entry name" value="SAM-DEPENDENT METHYLTRANSFERASE"/>
    <property type="match status" value="1"/>
</dbReference>
<evidence type="ECO:0000259" key="1">
    <source>
        <dbReference type="Pfam" id="PF08242"/>
    </source>
</evidence>
<protein>
    <submittedName>
        <fullName evidence="2">SAM-dependent methyltransferase</fullName>
    </submittedName>
</protein>
<organism evidence="2 3">
    <name type="scientific">Streptomyces rubradiris</name>
    <name type="common">Streptomyces achromogenes subsp. rubradiris</name>
    <dbReference type="NCBI Taxonomy" id="285531"/>
    <lineage>
        <taxon>Bacteria</taxon>
        <taxon>Bacillati</taxon>
        <taxon>Actinomycetota</taxon>
        <taxon>Actinomycetes</taxon>
        <taxon>Kitasatosporales</taxon>
        <taxon>Streptomycetaceae</taxon>
        <taxon>Streptomyces</taxon>
    </lineage>
</organism>
<dbReference type="Proteomes" id="UP000646738">
    <property type="component" value="Unassembled WGS sequence"/>
</dbReference>
<comment type="caution">
    <text evidence="2">The sequence shown here is derived from an EMBL/GenBank/DDBJ whole genome shotgun (WGS) entry which is preliminary data.</text>
</comment>
<keyword evidence="3" id="KW-1185">Reference proteome</keyword>
<dbReference type="CDD" id="cd02440">
    <property type="entry name" value="AdoMet_MTases"/>
    <property type="match status" value="1"/>
</dbReference>
<dbReference type="PANTHER" id="PTHR43464">
    <property type="entry name" value="METHYLTRANSFERASE"/>
    <property type="match status" value="1"/>
</dbReference>
<dbReference type="InterPro" id="IPR013217">
    <property type="entry name" value="Methyltransf_12"/>
</dbReference>
<evidence type="ECO:0000313" key="2">
    <source>
        <dbReference type="EMBL" id="GHI50620.1"/>
    </source>
</evidence>
<name>A0ABQ3R449_STRRR</name>
<dbReference type="RefSeq" id="WP_189993142.1">
    <property type="nucleotide sequence ID" value="NZ_BNCB01000005.1"/>
</dbReference>
<keyword evidence="2" id="KW-0489">Methyltransferase</keyword>
<keyword evidence="2" id="KW-0808">Transferase</keyword>
<sequence>MDREEISRRAHADHPIAAPLDDDAVRGLLERALPHDGGRVLDLGCGGGEWLLRALTARPGPSAEGVDLSERALADARRAARRLGVEDRLVLHHEDAARFTAPHAFDLVLCVGATHAFGGLLPALAAARGHLAPGGRVLVGEGYWDREPSAEAVALLGDLDDLPVTLDRVVADGWTPVHGHVSTPRELDDYEWAWTGTLASWALDHPGHPDSAEALAAATAHRDEWLRVYRDVFGFVCLVLRPTAD</sequence>
<dbReference type="Gene3D" id="3.40.50.150">
    <property type="entry name" value="Vaccinia Virus protein VP39"/>
    <property type="match status" value="1"/>
</dbReference>
<dbReference type="EMBL" id="BNEA01000001">
    <property type="protein sequence ID" value="GHI50620.1"/>
    <property type="molecule type" value="Genomic_DNA"/>
</dbReference>
<feature type="domain" description="Methyltransferase type 12" evidence="1">
    <location>
        <begin position="41"/>
        <end position="137"/>
    </location>
</feature>
<dbReference type="GO" id="GO:0008168">
    <property type="term" value="F:methyltransferase activity"/>
    <property type="evidence" value="ECO:0007669"/>
    <property type="project" value="UniProtKB-KW"/>
</dbReference>